<dbReference type="SUPFAM" id="SSF57701">
    <property type="entry name" value="Zn2/Cys6 DNA-binding domain"/>
    <property type="match status" value="1"/>
</dbReference>
<evidence type="ECO:0000313" key="8">
    <source>
        <dbReference type="EMBL" id="KAE8154527.1"/>
    </source>
</evidence>
<dbReference type="InterPro" id="IPR050987">
    <property type="entry name" value="AtrR-like"/>
</dbReference>
<dbReference type="Pfam" id="PF00172">
    <property type="entry name" value="Zn_clus"/>
    <property type="match status" value="1"/>
</dbReference>
<dbReference type="InterPro" id="IPR001138">
    <property type="entry name" value="Zn2Cys6_DnaBD"/>
</dbReference>
<keyword evidence="2" id="KW-0479">Metal-binding</keyword>
<dbReference type="OrthoDB" id="4116913at2759"/>
<dbReference type="SMART" id="SM00906">
    <property type="entry name" value="Fungal_trans"/>
    <property type="match status" value="1"/>
</dbReference>
<dbReference type="GO" id="GO:0005634">
    <property type="term" value="C:nucleus"/>
    <property type="evidence" value="ECO:0007669"/>
    <property type="project" value="UniProtKB-SubCell"/>
</dbReference>
<evidence type="ECO:0000256" key="2">
    <source>
        <dbReference type="ARBA" id="ARBA00022723"/>
    </source>
</evidence>
<dbReference type="Gene3D" id="4.10.240.10">
    <property type="entry name" value="Zn(2)-C6 fungal-type DNA-binding domain"/>
    <property type="match status" value="1"/>
</dbReference>
<evidence type="ECO:0000256" key="6">
    <source>
        <dbReference type="ARBA" id="ARBA00023242"/>
    </source>
</evidence>
<evidence type="ECO:0000259" key="7">
    <source>
        <dbReference type="PROSITE" id="PS50048"/>
    </source>
</evidence>
<dbReference type="GO" id="GO:0006351">
    <property type="term" value="P:DNA-templated transcription"/>
    <property type="evidence" value="ECO:0007669"/>
    <property type="project" value="InterPro"/>
</dbReference>
<sequence length="625" mass="70844">MPQSNIDHIQTLKRAIVACDSCFRRKIKCQRDSHPCEWCSQHNIQCTFDRGHRLTRKPHPAGLTSVFAVDTIDNTPQHDEDIGSAPSKPKSTSIPGCIETAQSGLSPQADASFRELYFAGHVPGNLRAFNGQPFFSAESQRSIALCTGESIDFEHFCSLGAPWQRQHNHGFEATKQFFNHHSHPDLPERDLLFSYLTCYQSSFANRWFPFINVSLFEYTVKTAYDNQPSIYSPHISSAKACIFGFMAFMSSFTNITRPPVDVDGRIYGHEAQYLLPEIFDSPATLDGIQTLLMISLDRLIQFGDTSSIEVLFSSATRFIFTLRGNQYQHTLQDMSVFNVHCRFLFWLAYVMDKELCMRTARPPSICDDYCDLTLPSGEEIAIEFAIPMSQVHKEHLLLFLFPTELGYSLNQSRIYTSLYSPRALRMSDTELLKTIRELDDAVEYWHNSQRLQHTSDLLVSEGLISNEEVAQRSLLLHLQRHYSVAAIHQMSTGCAAWMKDQGPHLIGINLSLDVAVDASRSLLRQFLEAPDSVQKNAFWIQIFYIVSAVMTVFCSVLRNPTGPETTNDIALLETVAKAFQILIDTQEALFLYQGKGLVKDFIFELCRLAKCATVHHRHGAVTYAQ</sequence>
<evidence type="ECO:0000313" key="9">
    <source>
        <dbReference type="Proteomes" id="UP000325780"/>
    </source>
</evidence>
<dbReference type="CDD" id="cd12148">
    <property type="entry name" value="fungal_TF_MHR"/>
    <property type="match status" value="1"/>
</dbReference>
<accession>A0A5N6U7B0</accession>
<protein>
    <recommendedName>
        <fullName evidence="7">Zn(2)-C6 fungal-type domain-containing protein</fullName>
    </recommendedName>
</protein>
<evidence type="ECO:0000256" key="1">
    <source>
        <dbReference type="ARBA" id="ARBA00004123"/>
    </source>
</evidence>
<dbReference type="InterPro" id="IPR036864">
    <property type="entry name" value="Zn2-C6_fun-type_DNA-bd_sf"/>
</dbReference>
<dbReference type="Pfam" id="PF04082">
    <property type="entry name" value="Fungal_trans"/>
    <property type="match status" value="1"/>
</dbReference>
<dbReference type="GO" id="GO:0009893">
    <property type="term" value="P:positive regulation of metabolic process"/>
    <property type="evidence" value="ECO:0007669"/>
    <property type="project" value="UniProtKB-ARBA"/>
</dbReference>
<proteinExistence type="predicted"/>
<keyword evidence="6" id="KW-0539">Nucleus</keyword>
<reference evidence="8 9" key="1">
    <citation type="submission" date="2019-04" db="EMBL/GenBank/DDBJ databases">
        <title>Friends and foes A comparative genomics study of 23 Aspergillus species from section Flavi.</title>
        <authorList>
            <consortium name="DOE Joint Genome Institute"/>
            <person name="Kjaerbolling I."/>
            <person name="Vesth T."/>
            <person name="Frisvad J.C."/>
            <person name="Nybo J.L."/>
            <person name="Theobald S."/>
            <person name="Kildgaard S."/>
            <person name="Isbrandt T."/>
            <person name="Kuo A."/>
            <person name="Sato A."/>
            <person name="Lyhne E.K."/>
            <person name="Kogle M.E."/>
            <person name="Wiebenga A."/>
            <person name="Kun R.S."/>
            <person name="Lubbers R.J."/>
            <person name="Makela M.R."/>
            <person name="Barry K."/>
            <person name="Chovatia M."/>
            <person name="Clum A."/>
            <person name="Daum C."/>
            <person name="Haridas S."/>
            <person name="He G."/>
            <person name="LaButti K."/>
            <person name="Lipzen A."/>
            <person name="Mondo S."/>
            <person name="Riley R."/>
            <person name="Salamov A."/>
            <person name="Simmons B.A."/>
            <person name="Magnuson J.K."/>
            <person name="Henrissat B."/>
            <person name="Mortensen U.H."/>
            <person name="Larsen T.O."/>
            <person name="Devries R.P."/>
            <person name="Grigoriev I.V."/>
            <person name="Machida M."/>
            <person name="Baker S.E."/>
            <person name="Andersen M.R."/>
        </authorList>
    </citation>
    <scope>NUCLEOTIDE SEQUENCE [LARGE SCALE GENOMIC DNA]</scope>
    <source>
        <strain evidence="8 9">IBT 18842</strain>
    </source>
</reference>
<evidence type="ECO:0000256" key="4">
    <source>
        <dbReference type="ARBA" id="ARBA00023125"/>
    </source>
</evidence>
<name>A0A5N6U7B0_ASPAV</name>
<dbReference type="AlphaFoldDB" id="A0A5N6U7B0"/>
<dbReference type="SMART" id="SM00066">
    <property type="entry name" value="GAL4"/>
    <property type="match status" value="1"/>
</dbReference>
<dbReference type="PANTHER" id="PTHR46910">
    <property type="entry name" value="TRANSCRIPTION FACTOR PDR1"/>
    <property type="match status" value="1"/>
</dbReference>
<feature type="domain" description="Zn(2)-C6 fungal-type" evidence="7">
    <location>
        <begin position="18"/>
        <end position="48"/>
    </location>
</feature>
<keyword evidence="5" id="KW-0804">Transcription</keyword>
<dbReference type="CDD" id="cd00067">
    <property type="entry name" value="GAL4"/>
    <property type="match status" value="1"/>
</dbReference>
<keyword evidence="3" id="KW-0805">Transcription regulation</keyword>
<dbReference type="GO" id="GO:0008270">
    <property type="term" value="F:zinc ion binding"/>
    <property type="evidence" value="ECO:0007669"/>
    <property type="project" value="InterPro"/>
</dbReference>
<dbReference type="PROSITE" id="PS50048">
    <property type="entry name" value="ZN2_CY6_FUNGAL_2"/>
    <property type="match status" value="1"/>
</dbReference>
<dbReference type="InterPro" id="IPR007219">
    <property type="entry name" value="XnlR_reg_dom"/>
</dbReference>
<dbReference type="GO" id="GO:0000981">
    <property type="term" value="F:DNA-binding transcription factor activity, RNA polymerase II-specific"/>
    <property type="evidence" value="ECO:0007669"/>
    <property type="project" value="InterPro"/>
</dbReference>
<dbReference type="EMBL" id="ML742028">
    <property type="protein sequence ID" value="KAE8154527.1"/>
    <property type="molecule type" value="Genomic_DNA"/>
</dbReference>
<keyword evidence="4" id="KW-0238">DNA-binding</keyword>
<comment type="subcellular location">
    <subcellularLocation>
        <location evidence="1">Nucleus</location>
    </subcellularLocation>
</comment>
<keyword evidence="9" id="KW-1185">Reference proteome</keyword>
<dbReference type="Proteomes" id="UP000325780">
    <property type="component" value="Unassembled WGS sequence"/>
</dbReference>
<evidence type="ECO:0000256" key="3">
    <source>
        <dbReference type="ARBA" id="ARBA00023015"/>
    </source>
</evidence>
<gene>
    <name evidence="8" type="ORF">BDV25DRAFT_135699</name>
</gene>
<dbReference type="GO" id="GO:0003677">
    <property type="term" value="F:DNA binding"/>
    <property type="evidence" value="ECO:0007669"/>
    <property type="project" value="UniProtKB-KW"/>
</dbReference>
<evidence type="ECO:0000256" key="5">
    <source>
        <dbReference type="ARBA" id="ARBA00023163"/>
    </source>
</evidence>
<organism evidence="8 9">
    <name type="scientific">Aspergillus avenaceus</name>
    <dbReference type="NCBI Taxonomy" id="36643"/>
    <lineage>
        <taxon>Eukaryota</taxon>
        <taxon>Fungi</taxon>
        <taxon>Dikarya</taxon>
        <taxon>Ascomycota</taxon>
        <taxon>Pezizomycotina</taxon>
        <taxon>Eurotiomycetes</taxon>
        <taxon>Eurotiomycetidae</taxon>
        <taxon>Eurotiales</taxon>
        <taxon>Aspergillaceae</taxon>
        <taxon>Aspergillus</taxon>
        <taxon>Aspergillus subgen. Circumdati</taxon>
    </lineage>
</organism>
<dbReference type="PANTHER" id="PTHR46910:SF37">
    <property type="entry name" value="ZN(II)2CYS6 TRANSCRIPTION FACTOR (EUROFUNG)"/>
    <property type="match status" value="1"/>
</dbReference>